<dbReference type="AlphaFoldDB" id="A0A816EZM9"/>
<comment type="caution">
    <text evidence="1">The sequence shown here is derived from an EMBL/GenBank/DDBJ whole genome shotgun (WGS) entry which is preliminary data.</text>
</comment>
<evidence type="ECO:0000313" key="1">
    <source>
        <dbReference type="EMBL" id="CAF1652436.1"/>
    </source>
</evidence>
<sequence>MGQIRDIDLASSSGFSHNLHEMTVKEYNEIL</sequence>
<dbReference type="EMBL" id="CAJNOW010016810">
    <property type="protein sequence ID" value="CAF1652436.1"/>
    <property type="molecule type" value="Genomic_DNA"/>
</dbReference>
<proteinExistence type="predicted"/>
<feature type="non-terminal residue" evidence="1">
    <location>
        <position position="31"/>
    </location>
</feature>
<name>A0A816EZM9_9BILA</name>
<reference evidence="1" key="1">
    <citation type="submission" date="2021-02" db="EMBL/GenBank/DDBJ databases">
        <authorList>
            <person name="Nowell W R."/>
        </authorList>
    </citation>
    <scope>NUCLEOTIDE SEQUENCE</scope>
</reference>
<accession>A0A816EZM9</accession>
<organism evidence="1 2">
    <name type="scientific">Rotaria magnacalcarata</name>
    <dbReference type="NCBI Taxonomy" id="392030"/>
    <lineage>
        <taxon>Eukaryota</taxon>
        <taxon>Metazoa</taxon>
        <taxon>Spiralia</taxon>
        <taxon>Gnathifera</taxon>
        <taxon>Rotifera</taxon>
        <taxon>Eurotatoria</taxon>
        <taxon>Bdelloidea</taxon>
        <taxon>Philodinida</taxon>
        <taxon>Philodinidae</taxon>
        <taxon>Rotaria</taxon>
    </lineage>
</organism>
<evidence type="ECO:0000313" key="2">
    <source>
        <dbReference type="Proteomes" id="UP000663834"/>
    </source>
</evidence>
<gene>
    <name evidence="1" type="ORF">KQP761_LOCUS30244</name>
</gene>
<protein>
    <submittedName>
        <fullName evidence="1">Uncharacterized protein</fullName>
    </submittedName>
</protein>
<dbReference type="Proteomes" id="UP000663834">
    <property type="component" value="Unassembled WGS sequence"/>
</dbReference>